<evidence type="ECO:0000256" key="15">
    <source>
        <dbReference type="PROSITE-ProRule" id="PRU00228"/>
    </source>
</evidence>
<evidence type="ECO:0000259" key="19">
    <source>
        <dbReference type="PROSITE" id="PS50135"/>
    </source>
</evidence>
<feature type="domain" description="PHD-type" evidence="17">
    <location>
        <begin position="829"/>
        <end position="906"/>
    </location>
</feature>
<keyword evidence="9" id="KW-0805">Transcription regulation</keyword>
<dbReference type="InterPro" id="IPR019786">
    <property type="entry name" value="Zinc_finger_PHD-type_CS"/>
</dbReference>
<dbReference type="PROSITE" id="PS50134">
    <property type="entry name" value="ZF_TAZ"/>
    <property type="match status" value="1"/>
</dbReference>
<dbReference type="SUPFAM" id="SSF57850">
    <property type="entry name" value="RING/U-box"/>
    <property type="match status" value="2"/>
</dbReference>
<dbReference type="SMART" id="SM01250">
    <property type="entry name" value="KAT11"/>
    <property type="match status" value="1"/>
</dbReference>
<proteinExistence type="predicted"/>
<dbReference type="InterPro" id="IPR038547">
    <property type="entry name" value="RING_CBP-p300_sf"/>
</dbReference>
<dbReference type="PANTHER" id="PTHR13808">
    <property type="entry name" value="CBP/P300-RELATED"/>
    <property type="match status" value="1"/>
</dbReference>
<keyword evidence="11" id="KW-0804">Transcription</keyword>
<evidence type="ECO:0000259" key="17">
    <source>
        <dbReference type="PROSITE" id="PS50016"/>
    </source>
</evidence>
<feature type="domain" description="TAZ-type" evidence="18">
    <location>
        <begin position="1416"/>
        <end position="1499"/>
    </location>
</feature>
<dbReference type="EMBL" id="DUZY01000003">
    <property type="protein sequence ID" value="DAD31651.1"/>
    <property type="molecule type" value="Genomic_DNA"/>
</dbReference>
<dbReference type="Gene3D" id="3.30.40.10">
    <property type="entry name" value="Zinc/RING finger domain, C3HC4 (zinc finger)"/>
    <property type="match status" value="1"/>
</dbReference>
<dbReference type="InterPro" id="IPR019787">
    <property type="entry name" value="Znf_PHD-finger"/>
</dbReference>
<protein>
    <recommendedName>
        <fullName evidence="3">histone acetyltransferase</fullName>
        <ecNumber evidence="3">2.3.1.48</ecNumber>
    </recommendedName>
</protein>
<keyword evidence="10" id="KW-0010">Activator</keyword>
<comment type="function">
    <text evidence="1">Acetyltransferase enzyme. Acetylates histones, giving a specific tag for transcriptional activation.</text>
</comment>
<keyword evidence="22" id="KW-1185">Reference proteome</keyword>
<keyword evidence="6 15" id="KW-0863">Zinc-finger</keyword>
<sequence length="1534" mass="175132">MMQTHPLGQFAGQYIPNLCGSSHPSGSVLLQQTAENLVDLSNDWHKDPGINHMRKFMQEKIAKYFLALPQAYDWGKRVDYAVKSIECRLFKEAISKEDYMNQDTLAHRMHVLMKTALADAKHSHQVVQGHSSSNISMITPSSVIPKSSCTSNSTEPLVDNPLNTSSGSGTSVTDNNDHSAGVFPGPLSYGCSEGLADMNFLCKQDNILSPINKLQDASQMVPTPQRNLLKISSTNRRSGILQRLPSYYGFPNESPSVWQTFTERSMEYIVGARAASKTSLNFYGCGNLSKSLQHLDEQFQDQPMQVFEVNAIEALDCENNQKFNHLDFGHTYKKSSAELPFSLLAKMNGQVSSSTNEHLLNSHYQLQEFQQLQGQLDAPYLHFSQPFEVQPLCDPELQVQRIGSDNGKDFQPEVLEQNPHSESQTRYQHSMSQEPSMMETNARYESHQRITGQDPSQQPQFSSEEPVGRPDIASEMFVLPHSSDVALGSGNTSVGLQYLMKHMLLLSYIQYMTNSMHDDNEKVLFKKLLMHLDKCTDSFCACIMLRELLNHFHSCHDDACLICGPTRSSTSLPLNPGLDKSKNVLQKTYDDGDASQSTSGTFEDIQRPSKLLKREHPFSPLFGQNVTSQALASFADQHHSQSFQQMHQLHGMPVSVTEAMEVKIGMHMNLIVDHVNTSGTENGYLDDHKKLNLVGDLVISKESFTSSMQEDIKTMAKQEAEHELTVPVADNVEGTKLGKTEIEGVSLMEMFTLNQIKEHILSLRQWVGQSKTKAEKNQTMVHCVSENSCRLCAVEKLSFEPPPLYCSFCGGRIKRNLMYYTASDGIMPYTFCTSCYSESRGESITVDGYNIPKASLQKKKNDEVTEESWVQCDKCEGWQHQICALFNSERNKDEKAEYVCPYCFIQEMESGVRKPLADHAILGAKDLPRTMLSDHIEERLFKRLKQEREERAKVLGKNFDEVPGAENLIVRVVSSIEKILAVKQCFLDFFHEENYPVEFPYRSKVILLFQKIEGVDICLFGMCVQEFSSECYYPNQRCVYLAYLDSVKYFRPETKTVTGEALRTFVYHEILIGYLDYCKKRGFTSCYIWACPPLKGEDFILYFHPEIQKVPKTDKLREWYLMMLRKAAEENIVVSITNLYNHFFVPPGECKAKVTATRLPYFDGDFWPGAAEDILRNLDLEKGIGHLQRKGKKFVSRRVLKAMRQTDVSGSAAKDILLMKKLGETIFPIREDFIVVQLQLACTHCSDMIISGRQWICNLCKNFQLCDKCHDAEQNLDEMNRHPINSKEKHALTQVEVNDVPLHTEDKDDILDNELFENRQTFLSFCQGNHYQYDTLRRAKHSTMMILYHFHNPAVPAVIATCSICYKDIEAGQGWHCEVCSDYDVCAVCYQKEVVDHNHKLIKHPSMANHKIKNREVRKRKALQMRKLLDVLMHASRCAINHCNYPNCDKIKKLFCHSKYCKTRATGGCGHCKKTWFLLRLHSRNCRRMECPVPRCIDIRNHMKRLQLQVDSRRRAAVTEPVRRQESEVAVYCR</sequence>
<evidence type="ECO:0000256" key="16">
    <source>
        <dbReference type="SAM" id="MobiDB-lite"/>
    </source>
</evidence>
<evidence type="ECO:0000313" key="22">
    <source>
        <dbReference type="Proteomes" id="UP000607653"/>
    </source>
</evidence>
<keyword evidence="4" id="KW-0808">Transferase</keyword>
<evidence type="ECO:0000256" key="3">
    <source>
        <dbReference type="ARBA" id="ARBA00013184"/>
    </source>
</evidence>
<dbReference type="Gene3D" id="1.20.1020.10">
    <property type="entry name" value="TAZ domain"/>
    <property type="match status" value="2"/>
</dbReference>
<dbReference type="InterPro" id="IPR000433">
    <property type="entry name" value="Znf_ZZ"/>
</dbReference>
<keyword evidence="5" id="KW-0479">Metal-binding</keyword>
<dbReference type="InterPro" id="IPR000197">
    <property type="entry name" value="Znf_TAZ"/>
</dbReference>
<evidence type="ECO:0000256" key="11">
    <source>
        <dbReference type="ARBA" id="ARBA00023163"/>
    </source>
</evidence>
<evidence type="ECO:0000256" key="4">
    <source>
        <dbReference type="ARBA" id="ARBA00022679"/>
    </source>
</evidence>
<dbReference type="SMART" id="SM00551">
    <property type="entry name" value="ZnF_TAZ"/>
    <property type="match status" value="1"/>
</dbReference>
<evidence type="ECO:0000256" key="12">
    <source>
        <dbReference type="ARBA" id="ARBA00023242"/>
    </source>
</evidence>
<dbReference type="SUPFAM" id="SSF57903">
    <property type="entry name" value="FYVE/PHD zinc finger"/>
    <property type="match status" value="1"/>
</dbReference>
<dbReference type="Pfam" id="PF00628">
    <property type="entry name" value="PHD"/>
    <property type="match status" value="1"/>
</dbReference>
<evidence type="ECO:0000256" key="5">
    <source>
        <dbReference type="ARBA" id="ARBA00022723"/>
    </source>
</evidence>
<keyword evidence="8" id="KW-0156">Chromatin regulator</keyword>
<feature type="domain" description="ZZ-type" evidence="19">
    <location>
        <begin position="1237"/>
        <end position="1300"/>
    </location>
</feature>
<feature type="compositionally biased region" description="Polar residues" evidence="16">
    <location>
        <begin position="449"/>
        <end position="463"/>
    </location>
</feature>
<dbReference type="Pfam" id="PF00569">
    <property type="entry name" value="ZZ"/>
    <property type="match status" value="1"/>
</dbReference>
<dbReference type="Gene3D" id="2.10.110.40">
    <property type="match status" value="1"/>
</dbReference>
<dbReference type="InterPro" id="IPR013178">
    <property type="entry name" value="Histone_AcTrfase_Rtt109/CBP"/>
</dbReference>
<feature type="domain" description="ZZ-type" evidence="19">
    <location>
        <begin position="1357"/>
        <end position="1409"/>
    </location>
</feature>
<dbReference type="InterPro" id="IPR001965">
    <property type="entry name" value="Znf_PHD"/>
</dbReference>
<comment type="subcellular location">
    <subcellularLocation>
        <location evidence="2">Nucleus</location>
    </subcellularLocation>
</comment>
<keyword evidence="12" id="KW-0539">Nucleus</keyword>
<dbReference type="PROSITE" id="PS50135">
    <property type="entry name" value="ZF_ZZ_2"/>
    <property type="match status" value="2"/>
</dbReference>
<dbReference type="GO" id="GO:0004402">
    <property type="term" value="F:histone acetyltransferase activity"/>
    <property type="evidence" value="ECO:0007669"/>
    <property type="project" value="InterPro"/>
</dbReference>
<comment type="caution">
    <text evidence="21">The sequence shown here is derived from an EMBL/GenBank/DDBJ whole genome shotgun (WGS) entry which is preliminary data.</text>
</comment>
<comment type="catalytic activity">
    <reaction evidence="14">
        <text>L-lysyl-[protein] + acetyl-CoA = N(6)-acetyl-L-lysyl-[protein] + CoA + H(+)</text>
        <dbReference type="Rhea" id="RHEA:45948"/>
        <dbReference type="Rhea" id="RHEA-COMP:9752"/>
        <dbReference type="Rhea" id="RHEA-COMP:10731"/>
        <dbReference type="ChEBI" id="CHEBI:15378"/>
        <dbReference type="ChEBI" id="CHEBI:29969"/>
        <dbReference type="ChEBI" id="CHEBI:57287"/>
        <dbReference type="ChEBI" id="CHEBI:57288"/>
        <dbReference type="ChEBI" id="CHEBI:61930"/>
        <dbReference type="EC" id="2.3.1.48"/>
    </reaction>
</comment>
<dbReference type="InterPro" id="IPR035898">
    <property type="entry name" value="TAZ_dom_sf"/>
</dbReference>
<gene>
    <name evidence="21" type="ORF">HUJ06_010502</name>
</gene>
<dbReference type="InterPro" id="IPR043145">
    <property type="entry name" value="Znf_ZZ_sf"/>
</dbReference>
<evidence type="ECO:0000256" key="1">
    <source>
        <dbReference type="ARBA" id="ARBA00002581"/>
    </source>
</evidence>
<keyword evidence="7" id="KW-0862">Zinc</keyword>
<dbReference type="SMART" id="SM00249">
    <property type="entry name" value="PHD"/>
    <property type="match status" value="1"/>
</dbReference>
<organism evidence="21 22">
    <name type="scientific">Nelumbo nucifera</name>
    <name type="common">Sacred lotus</name>
    <dbReference type="NCBI Taxonomy" id="4432"/>
    <lineage>
        <taxon>Eukaryota</taxon>
        <taxon>Viridiplantae</taxon>
        <taxon>Streptophyta</taxon>
        <taxon>Embryophyta</taxon>
        <taxon>Tracheophyta</taxon>
        <taxon>Spermatophyta</taxon>
        <taxon>Magnoliopsida</taxon>
        <taxon>Proteales</taxon>
        <taxon>Nelumbonaceae</taxon>
        <taxon>Nelumbo</taxon>
    </lineage>
</organism>
<evidence type="ECO:0000256" key="7">
    <source>
        <dbReference type="ARBA" id="ARBA00022833"/>
    </source>
</evidence>
<dbReference type="Gene3D" id="3.30.60.90">
    <property type="match status" value="2"/>
</dbReference>
<dbReference type="InterPro" id="IPR011011">
    <property type="entry name" value="Znf_FYVE_PHD"/>
</dbReference>
<dbReference type="SUPFAM" id="SSF57933">
    <property type="entry name" value="TAZ domain"/>
    <property type="match status" value="1"/>
</dbReference>
<reference evidence="21 22" key="1">
    <citation type="journal article" date="2020" name="Mol. Biol. Evol.">
        <title>Distinct Expression and Methylation Patterns for Genes with Different Fates following a Single Whole-Genome Duplication in Flowering Plants.</title>
        <authorList>
            <person name="Shi T."/>
            <person name="Rahmani R.S."/>
            <person name="Gugger P.F."/>
            <person name="Wang M."/>
            <person name="Li H."/>
            <person name="Zhang Y."/>
            <person name="Li Z."/>
            <person name="Wang Q."/>
            <person name="Van de Peer Y."/>
            <person name="Marchal K."/>
            <person name="Chen J."/>
        </authorList>
    </citation>
    <scope>NUCLEOTIDE SEQUENCE [LARGE SCALE GENOMIC DNA]</scope>
    <source>
        <tissue evidence="21">Leaf</tissue>
    </source>
</reference>
<dbReference type="PROSITE" id="PS01359">
    <property type="entry name" value="ZF_PHD_1"/>
    <property type="match status" value="1"/>
</dbReference>
<evidence type="ECO:0000256" key="14">
    <source>
        <dbReference type="ARBA" id="ARBA00048017"/>
    </source>
</evidence>
<feature type="region of interest" description="Disordered" evidence="16">
    <location>
        <begin position="146"/>
        <end position="179"/>
    </location>
</feature>
<feature type="compositionally biased region" description="Polar residues" evidence="16">
    <location>
        <begin position="418"/>
        <end position="439"/>
    </location>
</feature>
<evidence type="ECO:0000259" key="20">
    <source>
        <dbReference type="PROSITE" id="PS51727"/>
    </source>
</evidence>
<evidence type="ECO:0000256" key="13">
    <source>
        <dbReference type="ARBA" id="ARBA00023315"/>
    </source>
</evidence>
<dbReference type="InterPro" id="IPR013083">
    <property type="entry name" value="Znf_RING/FYVE/PHD"/>
</dbReference>
<evidence type="ECO:0000259" key="18">
    <source>
        <dbReference type="PROSITE" id="PS50134"/>
    </source>
</evidence>
<evidence type="ECO:0000313" key="21">
    <source>
        <dbReference type="EMBL" id="DAD31651.1"/>
    </source>
</evidence>
<dbReference type="PROSITE" id="PS50016">
    <property type="entry name" value="ZF_PHD_2"/>
    <property type="match status" value="1"/>
</dbReference>
<dbReference type="InterPro" id="IPR031162">
    <property type="entry name" value="CBP_P300_HAT"/>
</dbReference>
<name>A0A822YJF4_NELNU</name>
<dbReference type="GO" id="GO:0006355">
    <property type="term" value="P:regulation of DNA-templated transcription"/>
    <property type="evidence" value="ECO:0007669"/>
    <property type="project" value="InterPro"/>
</dbReference>
<evidence type="ECO:0000256" key="10">
    <source>
        <dbReference type="ARBA" id="ARBA00023159"/>
    </source>
</evidence>
<dbReference type="SMART" id="SM00291">
    <property type="entry name" value="ZnF_ZZ"/>
    <property type="match status" value="2"/>
</dbReference>
<dbReference type="PROSITE" id="PS01357">
    <property type="entry name" value="ZF_ZZ_1"/>
    <property type="match status" value="1"/>
</dbReference>
<dbReference type="Proteomes" id="UP000607653">
    <property type="component" value="Unassembled WGS sequence"/>
</dbReference>
<evidence type="ECO:0000256" key="6">
    <source>
        <dbReference type="ARBA" id="ARBA00022771"/>
    </source>
</evidence>
<keyword evidence="13" id="KW-0012">Acyltransferase</keyword>
<dbReference type="CDD" id="cd15614">
    <property type="entry name" value="PHD_HAC_like"/>
    <property type="match status" value="1"/>
</dbReference>
<dbReference type="Pfam" id="PF08214">
    <property type="entry name" value="HAT_KAT11"/>
    <property type="match status" value="1"/>
</dbReference>
<dbReference type="GO" id="GO:0008270">
    <property type="term" value="F:zinc ion binding"/>
    <property type="evidence" value="ECO:0007669"/>
    <property type="project" value="UniProtKB-KW"/>
</dbReference>
<feature type="domain" description="CBP/p300-type HAT" evidence="20">
    <location>
        <begin position="921"/>
        <end position="1355"/>
    </location>
</feature>
<feature type="compositionally biased region" description="Polar residues" evidence="16">
    <location>
        <begin position="146"/>
        <end position="174"/>
    </location>
</feature>
<dbReference type="GO" id="GO:0005634">
    <property type="term" value="C:nucleus"/>
    <property type="evidence" value="ECO:0007669"/>
    <property type="project" value="UniProtKB-SubCell"/>
</dbReference>
<dbReference type="Pfam" id="PF02135">
    <property type="entry name" value="zf-TAZ"/>
    <property type="match status" value="1"/>
</dbReference>
<dbReference type="PANTHER" id="PTHR13808:SF1">
    <property type="entry name" value="HISTONE ACETYLTRANSFERASE"/>
    <property type="match status" value="1"/>
</dbReference>
<evidence type="ECO:0000256" key="2">
    <source>
        <dbReference type="ARBA" id="ARBA00004123"/>
    </source>
</evidence>
<evidence type="ECO:0000256" key="9">
    <source>
        <dbReference type="ARBA" id="ARBA00023015"/>
    </source>
</evidence>
<dbReference type="PROSITE" id="PS51727">
    <property type="entry name" value="CBP_P300_HAT"/>
    <property type="match status" value="1"/>
</dbReference>
<dbReference type="EC" id="2.3.1.48" evidence="3"/>
<feature type="region of interest" description="Disordered" evidence="16">
    <location>
        <begin position="402"/>
        <end position="467"/>
    </location>
</feature>
<evidence type="ECO:0000256" key="8">
    <source>
        <dbReference type="ARBA" id="ARBA00022853"/>
    </source>
</evidence>
<accession>A0A822YJF4</accession>